<keyword evidence="6" id="KW-0496">Mitochondrion</keyword>
<accession>A0ABP0TIW6</accession>
<evidence type="ECO:0000313" key="9">
    <source>
        <dbReference type="EMBL" id="CAK9195003.1"/>
    </source>
</evidence>
<protein>
    <recommendedName>
        <fullName evidence="11">Protein FMP32, mitochondrial</fullName>
    </recommendedName>
</protein>
<evidence type="ECO:0000256" key="6">
    <source>
        <dbReference type="ARBA" id="ARBA00023128"/>
    </source>
</evidence>
<feature type="transmembrane region" description="Helical" evidence="8">
    <location>
        <begin position="279"/>
        <end position="301"/>
    </location>
</feature>
<evidence type="ECO:0000256" key="2">
    <source>
        <dbReference type="ARBA" id="ARBA00004370"/>
    </source>
</evidence>
<keyword evidence="5" id="KW-0175">Coiled coil</keyword>
<evidence type="ECO:0000313" key="10">
    <source>
        <dbReference type="Proteomes" id="UP001497512"/>
    </source>
</evidence>
<sequence length="302" mass="33490">MAAAMRRAVQHQRAQQLQASQSALSISRPVVASSASSCSSSDLIVTEGSRQQRLLLPVSLSSSVVLPQDWLCLQDRRSSSLSPESSYSCGLTTPPSKAWNYGTVRGYYMRNISQLVATANGQRAFLVDTLALVRRLESQGLTAKQAEAITAVITEVLNDSLENVAQSFTSKTEMQRSEMMAEAALSKFKGEVQSSQEHHFATLQRETERLRTDIDKMRSELRYEIDKVTSGQRLDLNLERGRIREELATQSSETSNLTNKLDREIHTLKTQLEAAKYDVIKYCIGTIVSVTAVGLGLLRILM</sequence>
<dbReference type="EMBL" id="OZ019902">
    <property type="protein sequence ID" value="CAK9195003.1"/>
    <property type="molecule type" value="Genomic_DNA"/>
</dbReference>
<dbReference type="Pfam" id="PF07798">
    <property type="entry name" value="CCDC90-like"/>
    <property type="match status" value="1"/>
</dbReference>
<keyword evidence="10" id="KW-1185">Reference proteome</keyword>
<evidence type="ECO:0000256" key="1">
    <source>
        <dbReference type="ARBA" id="ARBA00004173"/>
    </source>
</evidence>
<dbReference type="Proteomes" id="UP001497512">
    <property type="component" value="Chromosome 10"/>
</dbReference>
<name>A0ABP0TIW6_9BRYO</name>
<dbReference type="PANTHER" id="PTHR14360">
    <property type="entry name" value="PROTEIN FMP32, MITOCHONDRIAL"/>
    <property type="match status" value="1"/>
</dbReference>
<evidence type="ECO:0000256" key="8">
    <source>
        <dbReference type="SAM" id="Phobius"/>
    </source>
</evidence>
<dbReference type="Gene3D" id="1.20.5.340">
    <property type="match status" value="1"/>
</dbReference>
<keyword evidence="3 8" id="KW-0812">Transmembrane</keyword>
<evidence type="ECO:0000256" key="3">
    <source>
        <dbReference type="ARBA" id="ARBA00022692"/>
    </source>
</evidence>
<organism evidence="9 10">
    <name type="scientific">Sphagnum troendelagicum</name>
    <dbReference type="NCBI Taxonomy" id="128251"/>
    <lineage>
        <taxon>Eukaryota</taxon>
        <taxon>Viridiplantae</taxon>
        <taxon>Streptophyta</taxon>
        <taxon>Embryophyta</taxon>
        <taxon>Bryophyta</taxon>
        <taxon>Sphagnophytina</taxon>
        <taxon>Sphagnopsida</taxon>
        <taxon>Sphagnales</taxon>
        <taxon>Sphagnaceae</taxon>
        <taxon>Sphagnum</taxon>
    </lineage>
</organism>
<evidence type="ECO:0000256" key="5">
    <source>
        <dbReference type="ARBA" id="ARBA00023054"/>
    </source>
</evidence>
<gene>
    <name evidence="9" type="ORF">CSSPTR1EN2_LOCUS2807</name>
</gene>
<dbReference type="InterPro" id="IPR024461">
    <property type="entry name" value="CCDC90-like"/>
</dbReference>
<evidence type="ECO:0000256" key="7">
    <source>
        <dbReference type="ARBA" id="ARBA00023136"/>
    </source>
</evidence>
<evidence type="ECO:0000256" key="4">
    <source>
        <dbReference type="ARBA" id="ARBA00022989"/>
    </source>
</evidence>
<dbReference type="PANTHER" id="PTHR14360:SF1">
    <property type="entry name" value="PROTEIN FMP32, MITOCHONDRIAL"/>
    <property type="match status" value="1"/>
</dbReference>
<evidence type="ECO:0008006" key="11">
    <source>
        <dbReference type="Google" id="ProtNLM"/>
    </source>
</evidence>
<keyword evidence="4 8" id="KW-1133">Transmembrane helix</keyword>
<reference evidence="9" key="1">
    <citation type="submission" date="2024-02" db="EMBL/GenBank/DDBJ databases">
        <authorList>
            <consortium name="ELIXIR-Norway"/>
            <consortium name="Elixir Norway"/>
        </authorList>
    </citation>
    <scope>NUCLEOTIDE SEQUENCE</scope>
</reference>
<keyword evidence="7 8" id="KW-0472">Membrane</keyword>
<comment type="subcellular location">
    <subcellularLocation>
        <location evidence="2">Membrane</location>
    </subcellularLocation>
    <subcellularLocation>
        <location evidence="1">Mitochondrion</location>
    </subcellularLocation>
</comment>
<proteinExistence type="predicted"/>